<evidence type="ECO:0000256" key="8">
    <source>
        <dbReference type="ARBA" id="ARBA00044989"/>
    </source>
</evidence>
<dbReference type="InterPro" id="IPR014043">
    <property type="entry name" value="Acyl_transferase_dom"/>
</dbReference>
<dbReference type="InterPro" id="IPR013968">
    <property type="entry name" value="PKS_KR"/>
</dbReference>
<dbReference type="PANTHER" id="PTHR43775:SF37">
    <property type="entry name" value="SI:DKEY-61P9.11"/>
    <property type="match status" value="1"/>
</dbReference>
<feature type="region of interest" description="C-terminal hotdog fold" evidence="12">
    <location>
        <begin position="1029"/>
        <end position="1175"/>
    </location>
</feature>
<evidence type="ECO:0000259" key="13">
    <source>
        <dbReference type="PROSITE" id="PS50075"/>
    </source>
</evidence>
<evidence type="ECO:0000313" key="17">
    <source>
        <dbReference type="Proteomes" id="UP001141659"/>
    </source>
</evidence>
<dbReference type="Pfam" id="PF08240">
    <property type="entry name" value="ADH_N"/>
    <property type="match status" value="1"/>
</dbReference>
<feature type="active site" description="Proton acceptor; for dehydratase activity" evidence="12">
    <location>
        <position position="929"/>
    </location>
</feature>
<dbReference type="InterPro" id="IPR014030">
    <property type="entry name" value="Ketoacyl_synth_N"/>
</dbReference>
<dbReference type="InterPro" id="IPR036736">
    <property type="entry name" value="ACP-like_sf"/>
</dbReference>
<dbReference type="InterPro" id="IPR049552">
    <property type="entry name" value="PKS_DH_N"/>
</dbReference>
<dbReference type="PANTHER" id="PTHR43775">
    <property type="entry name" value="FATTY ACID SYNTHASE"/>
    <property type="match status" value="1"/>
</dbReference>
<keyword evidence="6" id="KW-0012">Acyltransferase</keyword>
<keyword evidence="3" id="KW-0808">Transferase</keyword>
<keyword evidence="2" id="KW-0597">Phosphoprotein</keyword>
<dbReference type="EC" id="2.3.1.287" evidence="7"/>
<dbReference type="InterPro" id="IPR016035">
    <property type="entry name" value="Acyl_Trfase/lysoPLipase"/>
</dbReference>
<dbReference type="SUPFAM" id="SSF52151">
    <property type="entry name" value="FabD/lysophospholipase-like"/>
    <property type="match status" value="1"/>
</dbReference>
<organism evidence="16 17">
    <name type="scientific">Mycolicibacterium porcinum</name>
    <dbReference type="NCBI Taxonomy" id="39693"/>
    <lineage>
        <taxon>Bacteria</taxon>
        <taxon>Bacillati</taxon>
        <taxon>Actinomycetota</taxon>
        <taxon>Actinomycetes</taxon>
        <taxon>Mycobacteriales</taxon>
        <taxon>Mycobacteriaceae</taxon>
        <taxon>Mycolicibacterium</taxon>
    </lineage>
</organism>
<dbReference type="SMART" id="SM00825">
    <property type="entry name" value="PKS_KS"/>
    <property type="match status" value="1"/>
</dbReference>
<feature type="region of interest" description="N-terminal hotdog fold" evidence="12">
    <location>
        <begin position="896"/>
        <end position="1015"/>
    </location>
</feature>
<dbReference type="CDD" id="cd05195">
    <property type="entry name" value="enoyl_red"/>
    <property type="match status" value="1"/>
</dbReference>
<dbReference type="RefSeq" id="WP_036444341.1">
    <property type="nucleotide sequence ID" value="NZ_JACKVC010000017.1"/>
</dbReference>
<evidence type="ECO:0000256" key="4">
    <source>
        <dbReference type="ARBA" id="ARBA00022857"/>
    </source>
</evidence>
<proteinExistence type="predicted"/>
<evidence type="ECO:0000313" key="16">
    <source>
        <dbReference type="EMBL" id="MCV7390250.1"/>
    </source>
</evidence>
<dbReference type="SMART" id="SM00822">
    <property type="entry name" value="PKS_KR"/>
    <property type="match status" value="1"/>
</dbReference>
<dbReference type="PROSITE" id="PS50075">
    <property type="entry name" value="CARRIER"/>
    <property type="match status" value="1"/>
</dbReference>
<dbReference type="SUPFAM" id="SSF47336">
    <property type="entry name" value="ACP-like"/>
    <property type="match status" value="1"/>
</dbReference>
<evidence type="ECO:0000256" key="3">
    <source>
        <dbReference type="ARBA" id="ARBA00022679"/>
    </source>
</evidence>
<feature type="domain" description="Ketosynthase family 3 (KS3)" evidence="14">
    <location>
        <begin position="6"/>
        <end position="428"/>
    </location>
</feature>
<dbReference type="InterPro" id="IPR016036">
    <property type="entry name" value="Malonyl_transacylase_ACP-bd"/>
</dbReference>
<dbReference type="GO" id="GO:0004312">
    <property type="term" value="F:fatty acid synthase activity"/>
    <property type="evidence" value="ECO:0007669"/>
    <property type="project" value="TreeGrafter"/>
</dbReference>
<dbReference type="InterPro" id="IPR013149">
    <property type="entry name" value="ADH-like_C"/>
</dbReference>
<evidence type="ECO:0000256" key="2">
    <source>
        <dbReference type="ARBA" id="ARBA00022553"/>
    </source>
</evidence>
<dbReference type="SUPFAM" id="SSF55048">
    <property type="entry name" value="Probable ACP-binding domain of malonyl-CoA ACP transacylase"/>
    <property type="match status" value="1"/>
</dbReference>
<dbReference type="Pfam" id="PF16197">
    <property type="entry name" value="KAsynt_C_assoc"/>
    <property type="match status" value="1"/>
</dbReference>
<dbReference type="Pfam" id="PF00107">
    <property type="entry name" value="ADH_zinc_N"/>
    <property type="match status" value="1"/>
</dbReference>
<dbReference type="Pfam" id="PF02801">
    <property type="entry name" value="Ketoacyl-synt_C"/>
    <property type="match status" value="1"/>
</dbReference>
<dbReference type="SMART" id="SM00823">
    <property type="entry name" value="PKS_PP"/>
    <property type="match status" value="1"/>
</dbReference>
<dbReference type="InterPro" id="IPR009081">
    <property type="entry name" value="PP-bd_ACP"/>
</dbReference>
<dbReference type="SUPFAM" id="SSF51735">
    <property type="entry name" value="NAD(P)-binding Rossmann-fold domains"/>
    <property type="match status" value="3"/>
</dbReference>
<keyword evidence="5" id="KW-0511">Multifunctional enzyme</keyword>
<dbReference type="Gene3D" id="3.40.50.720">
    <property type="entry name" value="NAD(P)-binding Rossmann-like Domain"/>
    <property type="match status" value="3"/>
</dbReference>
<dbReference type="InterPro" id="IPR057326">
    <property type="entry name" value="KR_dom"/>
</dbReference>
<dbReference type="Proteomes" id="UP001141659">
    <property type="component" value="Unassembled WGS sequence"/>
</dbReference>
<dbReference type="InterPro" id="IPR014031">
    <property type="entry name" value="Ketoacyl_synth_C"/>
</dbReference>
<dbReference type="Gene3D" id="3.10.129.110">
    <property type="entry name" value="Polyketide synthase dehydratase"/>
    <property type="match status" value="1"/>
</dbReference>
<dbReference type="Gene3D" id="1.10.1200.10">
    <property type="entry name" value="ACP-like"/>
    <property type="match status" value="1"/>
</dbReference>
<keyword evidence="4" id="KW-0521">NADP</keyword>
<dbReference type="InterPro" id="IPR053386">
    <property type="entry name" value="MBFA_synthase"/>
</dbReference>
<dbReference type="InterPro" id="IPR042104">
    <property type="entry name" value="PKS_dehydratase_sf"/>
</dbReference>
<evidence type="ECO:0000256" key="7">
    <source>
        <dbReference type="ARBA" id="ARBA00044974"/>
    </source>
</evidence>
<dbReference type="InterPro" id="IPR036291">
    <property type="entry name" value="NAD(P)-bd_dom_sf"/>
</dbReference>
<dbReference type="PROSITE" id="PS52004">
    <property type="entry name" value="KS3_2"/>
    <property type="match status" value="1"/>
</dbReference>
<dbReference type="GO" id="GO:0006633">
    <property type="term" value="P:fatty acid biosynthetic process"/>
    <property type="evidence" value="ECO:0007669"/>
    <property type="project" value="InterPro"/>
</dbReference>
<dbReference type="InterPro" id="IPR020843">
    <property type="entry name" value="ER"/>
</dbReference>
<dbReference type="GO" id="GO:0004315">
    <property type="term" value="F:3-oxoacyl-[acyl-carrier-protein] synthase activity"/>
    <property type="evidence" value="ECO:0007669"/>
    <property type="project" value="InterPro"/>
</dbReference>
<protein>
    <recommendedName>
        <fullName evidence="8">Phthioceranic/hydroxyphthioceranic acid synthase</fullName>
        <ecNumber evidence="7">2.3.1.287</ecNumber>
    </recommendedName>
    <alternativeName>
        <fullName evidence="9">Polyketide synthase pks2</fullName>
    </alternativeName>
</protein>
<evidence type="ECO:0000256" key="6">
    <source>
        <dbReference type="ARBA" id="ARBA00023315"/>
    </source>
</evidence>
<evidence type="ECO:0000256" key="5">
    <source>
        <dbReference type="ARBA" id="ARBA00023268"/>
    </source>
</evidence>
<dbReference type="PROSITE" id="PS00606">
    <property type="entry name" value="KS3_1"/>
    <property type="match status" value="1"/>
</dbReference>
<dbReference type="InterPro" id="IPR011032">
    <property type="entry name" value="GroES-like_sf"/>
</dbReference>
<dbReference type="FunFam" id="3.40.47.10:FF:000019">
    <property type="entry name" value="Polyketide synthase type I"/>
    <property type="match status" value="1"/>
</dbReference>
<dbReference type="InterPro" id="IPR013154">
    <property type="entry name" value="ADH-like_N"/>
</dbReference>
<dbReference type="SMART" id="SM00827">
    <property type="entry name" value="PKS_AT"/>
    <property type="match status" value="1"/>
</dbReference>
<dbReference type="SUPFAM" id="SSF53901">
    <property type="entry name" value="Thiolase-like"/>
    <property type="match status" value="1"/>
</dbReference>
<dbReference type="GO" id="GO:0031177">
    <property type="term" value="F:phosphopantetheine binding"/>
    <property type="evidence" value="ECO:0007669"/>
    <property type="project" value="InterPro"/>
</dbReference>
<feature type="active site" description="Proton donor; for dehydratase activity" evidence="12">
    <location>
        <position position="1091"/>
    </location>
</feature>
<dbReference type="InterPro" id="IPR049900">
    <property type="entry name" value="PKS_mFAS_DH"/>
</dbReference>
<dbReference type="Pfam" id="PF21089">
    <property type="entry name" value="PKS_DH_N"/>
    <property type="match status" value="1"/>
</dbReference>
<dbReference type="InterPro" id="IPR016039">
    <property type="entry name" value="Thiolase-like"/>
</dbReference>
<dbReference type="SMART" id="SM00829">
    <property type="entry name" value="PKS_ER"/>
    <property type="match status" value="1"/>
</dbReference>
<dbReference type="InterPro" id="IPR020806">
    <property type="entry name" value="PKS_PP-bd"/>
</dbReference>
<evidence type="ECO:0000256" key="12">
    <source>
        <dbReference type="PROSITE-ProRule" id="PRU01363"/>
    </source>
</evidence>
<reference evidence="16" key="2">
    <citation type="journal article" date="2022" name="BMC Genomics">
        <title>Comparative genome analysis of mycobacteria focusing on tRNA and non-coding RNA.</title>
        <authorList>
            <person name="Behra P.R.K."/>
            <person name="Pettersson B.M.F."/>
            <person name="Ramesh M."/>
            <person name="Das S."/>
            <person name="Dasgupta S."/>
            <person name="Kirsebom L.A."/>
        </authorList>
    </citation>
    <scope>NUCLEOTIDE SEQUENCE</scope>
    <source>
        <strain evidence="16">DSM 44242</strain>
    </source>
</reference>
<evidence type="ECO:0000256" key="10">
    <source>
        <dbReference type="ARBA" id="ARBA00047634"/>
    </source>
</evidence>
<dbReference type="EMBL" id="JACKVC010000017">
    <property type="protein sequence ID" value="MCV7390250.1"/>
    <property type="molecule type" value="Genomic_DNA"/>
</dbReference>
<dbReference type="Gene3D" id="3.90.180.10">
    <property type="entry name" value="Medium-chain alcohol dehydrogenases, catalytic domain"/>
    <property type="match status" value="1"/>
</dbReference>
<evidence type="ECO:0000256" key="9">
    <source>
        <dbReference type="ARBA" id="ARBA00045003"/>
    </source>
</evidence>
<dbReference type="Pfam" id="PF08659">
    <property type="entry name" value="KR"/>
    <property type="match status" value="1"/>
</dbReference>
<comment type="catalytic activity">
    <reaction evidence="11">
        <text>hexadecanoyl-[(hydroxy)phthioceranic acid synthase] + 7 (S)-methylmalonyl-CoA + 14 NADPH + 21 H(+) = C37-phthioceranyl-[(hydroxy)phthioceranic acid synthase] + 7 CO2 + 14 NADP(+) + 7 CoA + 7 H2O</text>
        <dbReference type="Rhea" id="RHEA:58908"/>
        <dbReference type="Rhea" id="RHEA-COMP:15244"/>
        <dbReference type="Rhea" id="RHEA-COMP:15246"/>
        <dbReference type="ChEBI" id="CHEBI:15377"/>
        <dbReference type="ChEBI" id="CHEBI:15378"/>
        <dbReference type="ChEBI" id="CHEBI:16526"/>
        <dbReference type="ChEBI" id="CHEBI:57287"/>
        <dbReference type="ChEBI" id="CHEBI:57327"/>
        <dbReference type="ChEBI" id="CHEBI:57783"/>
        <dbReference type="ChEBI" id="CHEBI:58349"/>
        <dbReference type="ChEBI" id="CHEBI:78483"/>
        <dbReference type="ChEBI" id="CHEBI:142473"/>
        <dbReference type="EC" id="2.3.1.287"/>
    </reaction>
</comment>
<dbReference type="GO" id="GO:0016491">
    <property type="term" value="F:oxidoreductase activity"/>
    <property type="evidence" value="ECO:0007669"/>
    <property type="project" value="InterPro"/>
</dbReference>
<accession>A0AAW5T5T5</accession>
<dbReference type="Gene3D" id="3.40.47.10">
    <property type="match status" value="1"/>
</dbReference>
<dbReference type="CDD" id="cd00833">
    <property type="entry name" value="PKS"/>
    <property type="match status" value="1"/>
</dbReference>
<evidence type="ECO:0000259" key="14">
    <source>
        <dbReference type="PROSITE" id="PS52004"/>
    </source>
</evidence>
<dbReference type="FunFam" id="3.30.70.250:FF:000003">
    <property type="entry name" value="Polyketide beta-ketoacyl synthase Pks3"/>
    <property type="match status" value="1"/>
</dbReference>
<dbReference type="PROSITE" id="PS00012">
    <property type="entry name" value="PHOSPHOPANTETHEINE"/>
    <property type="match status" value="1"/>
</dbReference>
<dbReference type="InterPro" id="IPR020807">
    <property type="entry name" value="PKS_DH"/>
</dbReference>
<dbReference type="InterPro" id="IPR006162">
    <property type="entry name" value="Ppantetheine_attach_site"/>
</dbReference>
<keyword evidence="1" id="KW-0596">Phosphopantetheine</keyword>
<dbReference type="SUPFAM" id="SSF50129">
    <property type="entry name" value="GroES-like"/>
    <property type="match status" value="1"/>
</dbReference>
<dbReference type="NCBIfam" id="NF041183">
    <property type="entry name" value="Pks2_ls1_myc"/>
    <property type="match status" value="1"/>
</dbReference>
<dbReference type="FunFam" id="3.40.50.720:FF:000209">
    <property type="entry name" value="Polyketide synthase Pks12"/>
    <property type="match status" value="1"/>
</dbReference>
<dbReference type="GO" id="GO:0071770">
    <property type="term" value="P:DIM/DIP cell wall layer assembly"/>
    <property type="evidence" value="ECO:0007669"/>
    <property type="project" value="TreeGrafter"/>
</dbReference>
<sequence>MAETPVTPIAVIGMACRLPNGIDSPAKLWDALLRGEDLVTEVPLDRWDAEEFYDPEPGVAGRSVSKWGGFLDDVGGFDADFFGIGEREAIALDPQQRLLLETSWEALEHGGIDPTTLAGSLTGVFVGMTGADYQLVAADAQALDGPYGFTGSNFSLASGRIAYALGATGPAYTVDSACSSGLLSVHNACRSLDDGESDLALAGGVHVVLEPRKMASGSAQGMLSPTGRCHAFDIEADGFVPGEAVGMVVLKRLADAERDGDRVLAVIRGTAANQDGRTVNIATPSRDAQIAVYQAALAAAGTDPATIGMVEAHGTGTPVGDPIEYAGLAHVYGADGPCALGSAKTNFGHTQSASGAVSLIKAVLALQEAVVPQSLHFNRLPDKMAAIDTNLFVPQSNVPWPAVAGHPRRAAVSSYGLSGTNVHAVLEQAPEQLVTAVGDEGAAAGLPVDGPKLFTISSTSADALRQTAGRLADWAADSVKDDALSDLGYTLARRRGHRDVRTSVLAASSAELVKALREVADGDMPHQPAVAAGGRGPVWVFSGHGSQWAGMGASLLAAEPVFAATVAELEPMIARESGFSVTEAMSASEVVTGMDRVQPTVFAMQVALAATMKAYGVSPGAVIGHSMGEAAAAVVAGALSVEDGVKLICRRSRLMATIAGSGAMASVELPAAQVLSELAAQGVGDVVLSVVASPQSTVVGGATESIRNLVAGWEKRGLLAREVAVEVASHSPQVDPILDDLADELADLTPMEPTVPYYSATLYDPRDEPMFDSDYWADNLRYTVRFAAAVQAALEDGYRVFGELSPHPLLTLAVEQTARSLDMSTAVLAGMRREQELPSGLLRFVGDLHDSGAAVDFSALYPDGRLVEAPLPAWTHRTLMLTRAGQDQSGHSVAVHPLLGAHVLLPEDQERHVWQADVGTVAQPWLDDHRVHDVAALPGAAYCEMALSAAADVLGEGAEVTDLEFHDLLLLDDETVVSTVAAVTDGVAEFVIETTRDGERARRASARLQTREAAAPRSRDIATLLATHADRADGDEMRESFATHGIQYGPAFAGLVSAGAGAGGSVFAEVALPPALRSQQSAYAVHPAFLDACFQAVAVHPAIRDDSAGALLLPLGVRRIRVHAATRQAHYCLAQVRKVGEALVEADLEILDEHGAVLVEVDGLRLGSHAGVSQRDHTLNNRLLTVDWIQPSPPTAGDFGNRSVLLVDTAESGTPLADSLAGSLTSHGVAAGRMVWPAGADDAAVQAAFEAHLQNENVGAVVVFAGNHGGLESDRAAASHGADEVRRLVHIARLLPEASGAPRLYVLTQNAQTVGDGDVANLAQAGLRGLVRVIGVEHPHLHPTLIDLDGAADSGQVAAQLLSGSEEDETAWRDGNFYAARLNLSPLGSDDFRSTVVDHRHDGVRLQIRTPGDLQSLELAAVDRVEPGPGQIEVAVRASNLNFADVLVALGRYPSFEGRMPQLGADYAGEVVAVGPGVTEHEVGDQVAGISTNGAWATYITCDANLAVTLPPSLTAGQAAAVPSAHATAWYSLHNLARISSRDKVLIHSATGGVGQAAIAIARAAGAEIFATAGSPHRRELLRGMGITHVYDSRSIDFADQIRKDTDGYGVDIVLNSLPGAAQRAGLELLSFGGRFVEIGKRDIYGDTRLGLFPFRRNLAFYAVDLALLTLTNPNTVRDLLTTIYQHIADGVLPAPETTHFPLTDGATAIRVMGAAEHTGKLVLDVPRSGQDPAVVPPSEVKTFRADGSYVVTGGLSGLGLFLAEKIAEAGCGRIVLNGRSAPGPAAQAALRRIRSHGVEVEVERGDIADPATARRLVEAATASGLPLRGVLHAAAVVEDATLSSITDELVERDWAPKVHGAWNLHEATLGQPLDWFCSFSSAAALVGSPGQGAYAAANSWLDAFAHWRKAQGLPATAIAWGAWSEIGQGQNLAQDEAMAIQPDDGAYAFDALLRHDRTHTGYAPVAGAPWLASFAQTRPFAEAFRNLDKGRTGGSQFLAELRSLPTEEWSARLRRLISDSISLILRRSVDPDRPLSEYGLDSLGSLELRTRIETETGIRISAMGITTIRALAESLTETLADEATASTPS</sequence>
<feature type="domain" description="Carrier" evidence="13">
    <location>
        <begin position="2008"/>
        <end position="2083"/>
    </location>
</feature>
<evidence type="ECO:0000256" key="11">
    <source>
        <dbReference type="ARBA" id="ARBA00048465"/>
    </source>
</evidence>
<evidence type="ECO:0000259" key="15">
    <source>
        <dbReference type="PROSITE" id="PS52019"/>
    </source>
</evidence>
<dbReference type="InterPro" id="IPR049551">
    <property type="entry name" value="PKS_DH_C"/>
</dbReference>
<reference evidence="16" key="1">
    <citation type="submission" date="2020-07" db="EMBL/GenBank/DDBJ databases">
        <authorList>
            <person name="Pettersson B.M.F."/>
            <person name="Behra P.R.K."/>
            <person name="Ramesh M."/>
            <person name="Das S."/>
            <person name="Dasgupta S."/>
            <person name="Kirsebom L.A."/>
        </authorList>
    </citation>
    <scope>NUCLEOTIDE SEQUENCE</scope>
    <source>
        <strain evidence="16">DSM 44242</strain>
    </source>
</reference>
<dbReference type="Pfam" id="PF00698">
    <property type="entry name" value="Acyl_transf_1"/>
    <property type="match status" value="1"/>
</dbReference>
<comment type="catalytic activity">
    <reaction evidence="10">
        <text>hexadecanoyl-[(hydroxy)phthioceranic acid synthase] + 8 (S)-methylmalonyl-CoA + 16 NADPH + 24 H(+) = C40-phthioceranyl-[(hydroxy)phthioceranic acid synthase] + 8 CO2 + 16 NADP(+) + 8 CoA + 8 H2O</text>
        <dbReference type="Rhea" id="RHEA:58904"/>
        <dbReference type="Rhea" id="RHEA-COMP:15244"/>
        <dbReference type="Rhea" id="RHEA-COMP:15245"/>
        <dbReference type="ChEBI" id="CHEBI:15377"/>
        <dbReference type="ChEBI" id="CHEBI:15378"/>
        <dbReference type="ChEBI" id="CHEBI:16526"/>
        <dbReference type="ChEBI" id="CHEBI:57287"/>
        <dbReference type="ChEBI" id="CHEBI:57327"/>
        <dbReference type="ChEBI" id="CHEBI:57783"/>
        <dbReference type="ChEBI" id="CHEBI:58349"/>
        <dbReference type="ChEBI" id="CHEBI:78483"/>
        <dbReference type="ChEBI" id="CHEBI:142472"/>
        <dbReference type="EC" id="2.3.1.287"/>
    </reaction>
</comment>
<name>A0AAW5T5T5_9MYCO</name>
<dbReference type="SMART" id="SM00826">
    <property type="entry name" value="PKS_DH"/>
    <property type="match status" value="1"/>
</dbReference>
<dbReference type="Pfam" id="PF00109">
    <property type="entry name" value="ketoacyl-synt"/>
    <property type="match status" value="1"/>
</dbReference>
<dbReference type="Pfam" id="PF14765">
    <property type="entry name" value="PS-DH"/>
    <property type="match status" value="1"/>
</dbReference>
<dbReference type="PROSITE" id="PS52019">
    <property type="entry name" value="PKS_MFAS_DH"/>
    <property type="match status" value="1"/>
</dbReference>
<feature type="domain" description="PKS/mFAS DH" evidence="15">
    <location>
        <begin position="896"/>
        <end position="1175"/>
    </location>
</feature>
<dbReference type="InterPro" id="IPR032821">
    <property type="entry name" value="PKS_assoc"/>
</dbReference>
<dbReference type="InterPro" id="IPR050091">
    <property type="entry name" value="PKS_NRPS_Biosynth_Enz"/>
</dbReference>
<dbReference type="InterPro" id="IPR020841">
    <property type="entry name" value="PKS_Beta-ketoAc_synthase_dom"/>
</dbReference>
<gene>
    <name evidence="16" type="ORF">H5P34_19500</name>
</gene>
<dbReference type="GO" id="GO:0005737">
    <property type="term" value="C:cytoplasm"/>
    <property type="evidence" value="ECO:0007669"/>
    <property type="project" value="TreeGrafter"/>
</dbReference>
<dbReference type="Pfam" id="PF00550">
    <property type="entry name" value="PP-binding"/>
    <property type="match status" value="1"/>
</dbReference>
<comment type="caution">
    <text evidence="16">The sequence shown here is derived from an EMBL/GenBank/DDBJ whole genome shotgun (WGS) entry which is preliminary data.</text>
</comment>
<dbReference type="InterPro" id="IPR018201">
    <property type="entry name" value="Ketoacyl_synth_AS"/>
</dbReference>
<evidence type="ECO:0000256" key="1">
    <source>
        <dbReference type="ARBA" id="ARBA00022450"/>
    </source>
</evidence>
<dbReference type="Gene3D" id="3.40.366.10">
    <property type="entry name" value="Malonyl-Coenzyme A Acyl Carrier Protein, domain 2"/>
    <property type="match status" value="1"/>
</dbReference>
<dbReference type="Gene3D" id="3.30.70.250">
    <property type="entry name" value="Malonyl-CoA ACP transacylase, ACP-binding"/>
    <property type="match status" value="1"/>
</dbReference>
<dbReference type="CDD" id="cd08955">
    <property type="entry name" value="KR_2_FAS_SDR_x"/>
    <property type="match status" value="1"/>
</dbReference>
<dbReference type="InterPro" id="IPR001227">
    <property type="entry name" value="Ac_transferase_dom_sf"/>
</dbReference>
<dbReference type="GO" id="GO:0005886">
    <property type="term" value="C:plasma membrane"/>
    <property type="evidence" value="ECO:0007669"/>
    <property type="project" value="TreeGrafter"/>
</dbReference>